<sequence>MTQPRALDMPRCSKFLPNRSSKV</sequence>
<dbReference type="AlphaFoldDB" id="A0A0A9FQL9"/>
<proteinExistence type="predicted"/>
<reference evidence="2" key="1">
    <citation type="submission" date="2014-09" db="EMBL/GenBank/DDBJ databases">
        <authorList>
            <person name="Magalhaes I.L.F."/>
            <person name="Oliveira U."/>
            <person name="Santos F.R."/>
            <person name="Vidigal T.H.D.A."/>
            <person name="Brescovit A.D."/>
            <person name="Santos A.J."/>
        </authorList>
    </citation>
    <scope>NUCLEOTIDE SEQUENCE</scope>
    <source>
        <tissue evidence="2">Shoot tissue taken approximately 20 cm above the soil surface</tissue>
    </source>
</reference>
<evidence type="ECO:0000313" key="2">
    <source>
        <dbReference type="EMBL" id="JAE12596.1"/>
    </source>
</evidence>
<accession>A0A0A9FQL9</accession>
<evidence type="ECO:0000256" key="1">
    <source>
        <dbReference type="SAM" id="MobiDB-lite"/>
    </source>
</evidence>
<name>A0A0A9FQL9_ARUDO</name>
<organism evidence="2">
    <name type="scientific">Arundo donax</name>
    <name type="common">Giant reed</name>
    <name type="synonym">Donax arundinaceus</name>
    <dbReference type="NCBI Taxonomy" id="35708"/>
    <lineage>
        <taxon>Eukaryota</taxon>
        <taxon>Viridiplantae</taxon>
        <taxon>Streptophyta</taxon>
        <taxon>Embryophyta</taxon>
        <taxon>Tracheophyta</taxon>
        <taxon>Spermatophyta</taxon>
        <taxon>Magnoliopsida</taxon>
        <taxon>Liliopsida</taxon>
        <taxon>Poales</taxon>
        <taxon>Poaceae</taxon>
        <taxon>PACMAD clade</taxon>
        <taxon>Arundinoideae</taxon>
        <taxon>Arundineae</taxon>
        <taxon>Arundo</taxon>
    </lineage>
</organism>
<feature type="region of interest" description="Disordered" evidence="1">
    <location>
        <begin position="1"/>
        <end position="23"/>
    </location>
</feature>
<dbReference type="EMBL" id="GBRH01185300">
    <property type="protein sequence ID" value="JAE12596.1"/>
    <property type="molecule type" value="Transcribed_RNA"/>
</dbReference>
<protein>
    <submittedName>
        <fullName evidence="2">Uncharacterized protein</fullName>
    </submittedName>
</protein>
<reference evidence="2" key="2">
    <citation type="journal article" date="2015" name="Data Brief">
        <title>Shoot transcriptome of the giant reed, Arundo donax.</title>
        <authorList>
            <person name="Barrero R.A."/>
            <person name="Guerrero F.D."/>
            <person name="Moolhuijzen P."/>
            <person name="Goolsby J.A."/>
            <person name="Tidwell J."/>
            <person name="Bellgard S.E."/>
            <person name="Bellgard M.I."/>
        </authorList>
    </citation>
    <scope>NUCLEOTIDE SEQUENCE</scope>
    <source>
        <tissue evidence="2">Shoot tissue taken approximately 20 cm above the soil surface</tissue>
    </source>
</reference>